<dbReference type="Proteomes" id="UP000644699">
    <property type="component" value="Unassembled WGS sequence"/>
</dbReference>
<dbReference type="Pfam" id="PF00583">
    <property type="entry name" value="Acetyltransf_1"/>
    <property type="match status" value="1"/>
</dbReference>
<dbReference type="AlphaFoldDB" id="A0A917E1C6"/>
<dbReference type="RefSeq" id="WP_188906540.1">
    <property type="nucleotide sequence ID" value="NZ_BMIQ01000001.1"/>
</dbReference>
<keyword evidence="5" id="KW-1185">Reference proteome</keyword>
<feature type="domain" description="N-acetyltransferase" evidence="3">
    <location>
        <begin position="14"/>
        <end position="156"/>
    </location>
</feature>
<dbReference type="SUPFAM" id="SSF55729">
    <property type="entry name" value="Acyl-CoA N-acyltransferases (Nat)"/>
    <property type="match status" value="1"/>
</dbReference>
<organism evidence="4 5">
    <name type="scientific">Aureimonas endophytica</name>
    <dbReference type="NCBI Taxonomy" id="2027858"/>
    <lineage>
        <taxon>Bacteria</taxon>
        <taxon>Pseudomonadati</taxon>
        <taxon>Pseudomonadota</taxon>
        <taxon>Alphaproteobacteria</taxon>
        <taxon>Hyphomicrobiales</taxon>
        <taxon>Aurantimonadaceae</taxon>
        <taxon>Aureimonas</taxon>
    </lineage>
</organism>
<keyword evidence="2" id="KW-0012">Acyltransferase</keyword>
<name>A0A917E1C6_9HYPH</name>
<evidence type="ECO:0000256" key="2">
    <source>
        <dbReference type="ARBA" id="ARBA00023315"/>
    </source>
</evidence>
<dbReference type="InterPro" id="IPR050832">
    <property type="entry name" value="Bact_Acetyltransf"/>
</dbReference>
<dbReference type="EMBL" id="BMIQ01000001">
    <property type="protein sequence ID" value="GGD88398.1"/>
    <property type="molecule type" value="Genomic_DNA"/>
</dbReference>
<reference evidence="4" key="1">
    <citation type="journal article" date="2014" name="Int. J. Syst. Evol. Microbiol.">
        <title>Complete genome sequence of Corynebacterium casei LMG S-19264T (=DSM 44701T), isolated from a smear-ripened cheese.</title>
        <authorList>
            <consortium name="US DOE Joint Genome Institute (JGI-PGF)"/>
            <person name="Walter F."/>
            <person name="Albersmeier A."/>
            <person name="Kalinowski J."/>
            <person name="Ruckert C."/>
        </authorList>
    </citation>
    <scope>NUCLEOTIDE SEQUENCE</scope>
    <source>
        <strain evidence="4">CGMCC 1.15367</strain>
    </source>
</reference>
<reference evidence="4" key="2">
    <citation type="submission" date="2020-09" db="EMBL/GenBank/DDBJ databases">
        <authorList>
            <person name="Sun Q."/>
            <person name="Zhou Y."/>
        </authorList>
    </citation>
    <scope>NUCLEOTIDE SEQUENCE</scope>
    <source>
        <strain evidence="4">CGMCC 1.15367</strain>
    </source>
</reference>
<evidence type="ECO:0000313" key="5">
    <source>
        <dbReference type="Proteomes" id="UP000644699"/>
    </source>
</evidence>
<dbReference type="CDD" id="cd04301">
    <property type="entry name" value="NAT_SF"/>
    <property type="match status" value="1"/>
</dbReference>
<dbReference type="PANTHER" id="PTHR43877:SF5">
    <property type="entry name" value="BLL8307 PROTEIN"/>
    <property type="match status" value="1"/>
</dbReference>
<dbReference type="Gene3D" id="3.40.630.30">
    <property type="match status" value="1"/>
</dbReference>
<evidence type="ECO:0000313" key="4">
    <source>
        <dbReference type="EMBL" id="GGD88398.1"/>
    </source>
</evidence>
<evidence type="ECO:0000259" key="3">
    <source>
        <dbReference type="PROSITE" id="PS51186"/>
    </source>
</evidence>
<keyword evidence="1" id="KW-0808">Transferase</keyword>
<evidence type="ECO:0000256" key="1">
    <source>
        <dbReference type="ARBA" id="ARBA00022679"/>
    </source>
</evidence>
<dbReference type="PROSITE" id="PS51186">
    <property type="entry name" value="GNAT"/>
    <property type="match status" value="1"/>
</dbReference>
<dbReference type="PANTHER" id="PTHR43877">
    <property type="entry name" value="AMINOALKYLPHOSPHONATE N-ACETYLTRANSFERASE-RELATED-RELATED"/>
    <property type="match status" value="1"/>
</dbReference>
<proteinExistence type="predicted"/>
<accession>A0A917E1C6</accession>
<dbReference type="InterPro" id="IPR000182">
    <property type="entry name" value="GNAT_dom"/>
</dbReference>
<comment type="caution">
    <text evidence="4">The sequence shown here is derived from an EMBL/GenBank/DDBJ whole genome shotgun (WGS) entry which is preliminary data.</text>
</comment>
<protein>
    <submittedName>
        <fullName evidence="4">N-acetyltransferase</fullName>
    </submittedName>
</protein>
<dbReference type="InterPro" id="IPR016181">
    <property type="entry name" value="Acyl_CoA_acyltransferase"/>
</dbReference>
<gene>
    <name evidence="4" type="ORF">GCM10011390_03950</name>
</gene>
<dbReference type="GO" id="GO:0016747">
    <property type="term" value="F:acyltransferase activity, transferring groups other than amino-acyl groups"/>
    <property type="evidence" value="ECO:0007669"/>
    <property type="project" value="InterPro"/>
</dbReference>
<sequence>MTAFVIAEETALQPSVRALVADLNDHLRPLSPPEFQFQLTAEQMAEPGVTLFVVRDGEGTAIGMGALKAHDAEFGEVKRMFSAPTRRGQGIGRQVLGAVEAKARSLGLKRLALETGATSGFEPAWALYERAGFRPCGAFLDYPDSGFSRFYEKNLI</sequence>